<gene>
    <name evidence="5" type="ORF">GCM10011385_31510</name>
</gene>
<feature type="active site" description="Proton donor/acceptor" evidence="2">
    <location>
        <position position="198"/>
    </location>
</feature>
<dbReference type="GO" id="GO:0019853">
    <property type="term" value="P:L-ascorbic acid biosynthetic process"/>
    <property type="evidence" value="ECO:0007669"/>
    <property type="project" value="TreeGrafter"/>
</dbReference>
<feature type="binding site" evidence="3">
    <location>
        <position position="198"/>
    </location>
    <ligand>
        <name>a divalent metal cation</name>
        <dbReference type="ChEBI" id="CHEBI:60240"/>
    </ligand>
</feature>
<feature type="binding site" evidence="3">
    <location>
        <position position="100"/>
    </location>
    <ligand>
        <name>substrate</name>
    </ligand>
</feature>
<evidence type="ECO:0000256" key="3">
    <source>
        <dbReference type="PIRSR" id="PIRSR605511-2"/>
    </source>
</evidence>
<dbReference type="EMBL" id="BMIF01000010">
    <property type="protein sequence ID" value="GGA75175.1"/>
    <property type="molecule type" value="Genomic_DNA"/>
</dbReference>
<comment type="similarity">
    <text evidence="1">Belongs to the SMP-30/CGR1 family.</text>
</comment>
<evidence type="ECO:0000256" key="1">
    <source>
        <dbReference type="ARBA" id="ARBA00008853"/>
    </source>
</evidence>
<keyword evidence="3" id="KW-0479">Metal-binding</keyword>
<dbReference type="Proteomes" id="UP000636264">
    <property type="component" value="Unassembled WGS sequence"/>
</dbReference>
<feature type="binding site" evidence="3">
    <location>
        <position position="98"/>
    </location>
    <ligand>
        <name>substrate</name>
    </ligand>
</feature>
<feature type="domain" description="SMP-30/Gluconolactonase/LRE-like region" evidence="4">
    <location>
        <begin position="15"/>
        <end position="256"/>
    </location>
</feature>
<protein>
    <submittedName>
        <fullName evidence="5">Senescence marker protein-30 (SMP-30) (Regucalcin) (RC)</fullName>
    </submittedName>
</protein>
<keyword evidence="3" id="KW-0862">Zinc</keyword>
<feature type="binding site" evidence="3">
    <location>
        <position position="149"/>
    </location>
    <ligand>
        <name>a divalent metal cation</name>
        <dbReference type="ChEBI" id="CHEBI:60240"/>
    </ligand>
</feature>
<evidence type="ECO:0000256" key="2">
    <source>
        <dbReference type="PIRSR" id="PIRSR605511-1"/>
    </source>
</evidence>
<reference evidence="5" key="2">
    <citation type="submission" date="2020-09" db="EMBL/GenBank/DDBJ databases">
        <authorList>
            <person name="Sun Q."/>
            <person name="Zhou Y."/>
        </authorList>
    </citation>
    <scope>NUCLEOTIDE SEQUENCE</scope>
    <source>
        <strain evidence="5">CGMCC 1.15320</strain>
    </source>
</reference>
<dbReference type="Gene3D" id="2.120.10.30">
    <property type="entry name" value="TolB, C-terminal domain"/>
    <property type="match status" value="1"/>
</dbReference>
<dbReference type="InterPro" id="IPR011042">
    <property type="entry name" value="6-blade_b-propeller_TolB-like"/>
</dbReference>
<organism evidence="5 6">
    <name type="scientific">Nitratireductor aestuarii</name>
    <dbReference type="NCBI Taxonomy" id="1735103"/>
    <lineage>
        <taxon>Bacteria</taxon>
        <taxon>Pseudomonadati</taxon>
        <taxon>Pseudomonadota</taxon>
        <taxon>Alphaproteobacteria</taxon>
        <taxon>Hyphomicrobiales</taxon>
        <taxon>Phyllobacteriaceae</taxon>
        <taxon>Nitratireductor</taxon>
    </lineage>
</organism>
<feature type="binding site" evidence="3">
    <location>
        <position position="17"/>
    </location>
    <ligand>
        <name>a divalent metal cation</name>
        <dbReference type="ChEBI" id="CHEBI:60240"/>
    </ligand>
</feature>
<comment type="cofactor">
    <cofactor evidence="3">
        <name>Zn(2+)</name>
        <dbReference type="ChEBI" id="CHEBI:29105"/>
    </cofactor>
    <text evidence="3">Binds 1 divalent metal cation per subunit.</text>
</comment>
<dbReference type="PANTHER" id="PTHR10907">
    <property type="entry name" value="REGUCALCIN"/>
    <property type="match status" value="1"/>
</dbReference>
<accession>A0A916W7H6</accession>
<reference evidence="5" key="1">
    <citation type="journal article" date="2014" name="Int. J. Syst. Evol. Microbiol.">
        <title>Complete genome sequence of Corynebacterium casei LMG S-19264T (=DSM 44701T), isolated from a smear-ripened cheese.</title>
        <authorList>
            <consortium name="US DOE Joint Genome Institute (JGI-PGF)"/>
            <person name="Walter F."/>
            <person name="Albersmeier A."/>
            <person name="Kalinowski J."/>
            <person name="Ruckert C."/>
        </authorList>
    </citation>
    <scope>NUCLEOTIDE SEQUENCE</scope>
    <source>
        <strain evidence="5">CGMCC 1.15320</strain>
    </source>
</reference>
<evidence type="ECO:0000259" key="4">
    <source>
        <dbReference type="Pfam" id="PF08450"/>
    </source>
</evidence>
<dbReference type="InterPro" id="IPR005511">
    <property type="entry name" value="SMP-30"/>
</dbReference>
<evidence type="ECO:0000313" key="5">
    <source>
        <dbReference type="EMBL" id="GGA75175.1"/>
    </source>
</evidence>
<dbReference type="AlphaFoldDB" id="A0A916W7H6"/>
<dbReference type="InterPro" id="IPR013658">
    <property type="entry name" value="SGL"/>
</dbReference>
<dbReference type="PRINTS" id="PR01790">
    <property type="entry name" value="SMP30FAMILY"/>
</dbReference>
<dbReference type="RefSeq" id="WP_188722058.1">
    <property type="nucleotide sequence ID" value="NZ_BMIF01000010.1"/>
</dbReference>
<sequence length="290" mass="31398">MSLSIARCGDLKLDLGECPVWEEANQKLWLMDCRQGRIYSMDRDWNASLEAKIEPPTGSFALCADGSLIVSRKETIVRLREGKEEILAQIEESHPNMRLNDGAVMPDGSFVVGTMHVFRELGEEPLGGLYRLSADGRLTRIGRAFGVTNGPKVSPLDGRFYVCDSTPRQIYSYAINEDGSLSDEKLFASTDSLGSAPDGCCFDSEGGLWTALVHAAAIIRFAPDGSVSQRIDLPLAHPASLCFGGPALDELYVTSISDSGRLKAEGPMDGAVLRITGAGYRGLPTPYFGR</sequence>
<comment type="caution">
    <text evidence="5">The sequence shown here is derived from an EMBL/GenBank/DDBJ whole genome shotgun (WGS) entry which is preliminary data.</text>
</comment>
<dbReference type="SUPFAM" id="SSF63829">
    <property type="entry name" value="Calcium-dependent phosphotriesterase"/>
    <property type="match status" value="1"/>
</dbReference>
<keyword evidence="6" id="KW-1185">Reference proteome</keyword>
<dbReference type="GO" id="GO:0004341">
    <property type="term" value="F:gluconolactonase activity"/>
    <property type="evidence" value="ECO:0007669"/>
    <property type="project" value="TreeGrafter"/>
</dbReference>
<dbReference type="PANTHER" id="PTHR10907:SF47">
    <property type="entry name" value="REGUCALCIN"/>
    <property type="match status" value="1"/>
</dbReference>
<name>A0A916W7H6_9HYPH</name>
<evidence type="ECO:0000313" key="6">
    <source>
        <dbReference type="Proteomes" id="UP000636264"/>
    </source>
</evidence>
<dbReference type="Pfam" id="PF08450">
    <property type="entry name" value="SGL"/>
    <property type="match status" value="1"/>
</dbReference>
<proteinExistence type="inferred from homology"/>
<dbReference type="GO" id="GO:0005509">
    <property type="term" value="F:calcium ion binding"/>
    <property type="evidence" value="ECO:0007669"/>
    <property type="project" value="TreeGrafter"/>
</dbReference>